<evidence type="ECO:0000259" key="1">
    <source>
        <dbReference type="Pfam" id="PF13843"/>
    </source>
</evidence>
<accession>A0AAU9UAI5</accession>
<evidence type="ECO:0000313" key="3">
    <source>
        <dbReference type="Proteomes" id="UP001153954"/>
    </source>
</evidence>
<proteinExistence type="predicted"/>
<dbReference type="EMBL" id="CAKOGL010000016">
    <property type="protein sequence ID" value="CAH2096041.1"/>
    <property type="molecule type" value="Genomic_DNA"/>
</dbReference>
<protein>
    <recommendedName>
        <fullName evidence="1">PiggyBac transposable element-derived protein domain-containing protein</fullName>
    </recommendedName>
</protein>
<evidence type="ECO:0000313" key="2">
    <source>
        <dbReference type="EMBL" id="CAH2096041.1"/>
    </source>
</evidence>
<dbReference type="InterPro" id="IPR029526">
    <property type="entry name" value="PGBD"/>
</dbReference>
<dbReference type="AlphaFoldDB" id="A0AAU9UAI5"/>
<feature type="domain" description="PiggyBac transposable element-derived protein" evidence="1">
    <location>
        <begin position="4"/>
        <end position="96"/>
    </location>
</feature>
<gene>
    <name evidence="2" type="ORF">EEDITHA_LOCUS11425</name>
</gene>
<dbReference type="PANTHER" id="PTHR46599:SF3">
    <property type="entry name" value="PIGGYBAC TRANSPOSABLE ELEMENT-DERIVED PROTEIN 4"/>
    <property type="match status" value="1"/>
</dbReference>
<dbReference type="Proteomes" id="UP001153954">
    <property type="component" value="Unassembled WGS sequence"/>
</dbReference>
<sequence>MKLSNNLPMNTLVAFDNFFTGCSLLEQLYDKHTYVVGTVISNRKDLPEMIKKQPKELRLQKHQFSAQSEPITAIKWLDTKKLTFLTTFTGPLCIKKCFERFHTTETE</sequence>
<dbReference type="Pfam" id="PF13843">
    <property type="entry name" value="DDE_Tnp_1_7"/>
    <property type="match status" value="1"/>
</dbReference>
<dbReference type="PANTHER" id="PTHR46599">
    <property type="entry name" value="PIGGYBAC TRANSPOSABLE ELEMENT-DERIVED PROTEIN 4"/>
    <property type="match status" value="1"/>
</dbReference>
<keyword evidence="3" id="KW-1185">Reference proteome</keyword>
<reference evidence="2" key="1">
    <citation type="submission" date="2022-03" db="EMBL/GenBank/DDBJ databases">
        <authorList>
            <person name="Tunstrom K."/>
        </authorList>
    </citation>
    <scope>NUCLEOTIDE SEQUENCE</scope>
</reference>
<organism evidence="2 3">
    <name type="scientific">Euphydryas editha</name>
    <name type="common">Edith's checkerspot</name>
    <dbReference type="NCBI Taxonomy" id="104508"/>
    <lineage>
        <taxon>Eukaryota</taxon>
        <taxon>Metazoa</taxon>
        <taxon>Ecdysozoa</taxon>
        <taxon>Arthropoda</taxon>
        <taxon>Hexapoda</taxon>
        <taxon>Insecta</taxon>
        <taxon>Pterygota</taxon>
        <taxon>Neoptera</taxon>
        <taxon>Endopterygota</taxon>
        <taxon>Lepidoptera</taxon>
        <taxon>Glossata</taxon>
        <taxon>Ditrysia</taxon>
        <taxon>Papilionoidea</taxon>
        <taxon>Nymphalidae</taxon>
        <taxon>Nymphalinae</taxon>
        <taxon>Euphydryas</taxon>
    </lineage>
</organism>
<name>A0AAU9UAI5_EUPED</name>
<comment type="caution">
    <text evidence="2">The sequence shown here is derived from an EMBL/GenBank/DDBJ whole genome shotgun (WGS) entry which is preliminary data.</text>
</comment>